<dbReference type="EMBL" id="JAJTTC010000007">
    <property type="protein sequence ID" value="MCF0064426.1"/>
    <property type="molecule type" value="Genomic_DNA"/>
</dbReference>
<reference evidence="1" key="1">
    <citation type="submission" date="2021-12" db="EMBL/GenBank/DDBJ databases">
        <title>Novel species in genus Dyadobacter.</title>
        <authorList>
            <person name="Ma C."/>
        </authorList>
    </citation>
    <scope>NUCLEOTIDE SEQUENCE</scope>
    <source>
        <strain evidence="1">LJ419</strain>
    </source>
</reference>
<dbReference type="NCBIfam" id="TIGR04183">
    <property type="entry name" value="Por_Secre_tail"/>
    <property type="match status" value="1"/>
</dbReference>
<dbReference type="Gene3D" id="2.60.40.10">
    <property type="entry name" value="Immunoglobulins"/>
    <property type="match status" value="1"/>
</dbReference>
<dbReference type="InterPro" id="IPR043710">
    <property type="entry name" value="DUF5650"/>
</dbReference>
<proteinExistence type="predicted"/>
<dbReference type="Pfam" id="PF18888">
    <property type="entry name" value="DUF5650"/>
    <property type="match status" value="11"/>
</dbReference>
<dbReference type="Proteomes" id="UP001139000">
    <property type="component" value="Unassembled WGS sequence"/>
</dbReference>
<evidence type="ECO:0000313" key="1">
    <source>
        <dbReference type="EMBL" id="MCF0064426.1"/>
    </source>
</evidence>
<dbReference type="RefSeq" id="WP_234657369.1">
    <property type="nucleotide sequence ID" value="NZ_CP094997.1"/>
</dbReference>
<protein>
    <submittedName>
        <fullName evidence="1">T9SS type A sorting domain-containing protein</fullName>
    </submittedName>
</protein>
<comment type="caution">
    <text evidence="1">The sequence shown here is derived from an EMBL/GenBank/DDBJ whole genome shotgun (WGS) entry which is preliminary data.</text>
</comment>
<keyword evidence="2" id="KW-1185">Reference proteome</keyword>
<accession>A0A9X1PPA4</accession>
<sequence length="1073" mass="112871">MHTHLSKHVLLPWILALIFLLPVVSPAQKTYVAGRKGSEKLGSHITVLTNGNYVVTDPEWNDGGKTHVGAVYLYNGANHQLISTLTGSGKNDRVGSRGVTALSNGNFVVCSPDWSNGSAAFAGAVTWANGTTGISGKVDASNSLVGSKANNFVGVDQVVSLPNGNYVVRSTLWDNGAATDAGAVTWGNGAMGITGVVSASNSLIGTKKEDKVGFDDVKVLTNGNYVVQSRAWDNGSVQDAGAATWGNGTTGVTGEINVSNSLIGSHSNDQIGYAVVVLTNGNYVVQSEYWDNGSIVDAGAATWGSGLTGVTGIVSVSNSLVGTVEADNVGIVTALTNGNYVVSTTHWANGAAKFAGAVTWADGTKGITGTISISNSLVGSKPNDGVGFGYVCALANGNYVVTSQSWQSTPGVYVGASTWANGETGMTGTVNASNSLIGSTNEDGVGKHIIGLTNGNYVVSSPNWSNGITPGVGAATFANGATALVGVISKSNSLIGYRMYDHVGKSAIPLKNGNYVICSPYWTNGPAREAGAVTLGNGTTGSVGFVSPFNSLVGSTEGDLVGWDVTALSDGNYVVASRTWRSLPKNHIGAVTWGDGNKNLKGPVSASNSLVGSSEFRYVGYVKPFENGNYYIEDNFWYNYNINAYAGAMTPMPGKTPLSGVVKSCNSILGTKPRSGIALNVTWNTVYHYSLVGYGEGNLYVIVNEDPVTDNNLAGDYSEATKTMYYAPATFRTDCGEIGMVVPSDESTAVTGPVKMKVYVALTAPSTDQPYVRRYYDITPEANAGTATGQVTLFIAQSDFDDFNQNRGDAPALPSGPTDSDGIQNIRITQIHGTSQTGYPNSYTGWTGSDPRVVLINPKDQDIVWNDNAKRWELSFAVEGFSGFFVHSNVNEQALPVHLASFTAVKSEGNALLKWKTTSEINASYFDIERSVDGKNFVKAGTVKATGNEDYAHSYSFVDTAFASLGQLAYYRLRAVDTDGSYAYSAIQRLRAEDKPVSTYVYPNPVRAGSSVTISTVGAPRNIQIVDLAGRSIGAAIIQRSDTGFVLSKLPQGVHLVKFDTDHGPEVRKLVVE</sequence>
<name>A0A9X1PPA4_9BACT</name>
<organism evidence="1 2">
    <name type="scientific">Dyadobacter chenwenxiniae</name>
    <dbReference type="NCBI Taxonomy" id="2906456"/>
    <lineage>
        <taxon>Bacteria</taxon>
        <taxon>Pseudomonadati</taxon>
        <taxon>Bacteroidota</taxon>
        <taxon>Cytophagia</taxon>
        <taxon>Cytophagales</taxon>
        <taxon>Spirosomataceae</taxon>
        <taxon>Dyadobacter</taxon>
    </lineage>
</organism>
<evidence type="ECO:0000313" key="2">
    <source>
        <dbReference type="Proteomes" id="UP001139000"/>
    </source>
</evidence>
<dbReference type="AlphaFoldDB" id="A0A9X1PPA4"/>
<dbReference type="InterPro" id="IPR013783">
    <property type="entry name" value="Ig-like_fold"/>
</dbReference>
<gene>
    <name evidence="1" type="ORF">LXM26_23125</name>
</gene>
<dbReference type="InterPro" id="IPR026444">
    <property type="entry name" value="Secre_tail"/>
</dbReference>